<gene>
    <name evidence="2" type="ORF">FMOSSE_LOCUS16037</name>
</gene>
<reference evidence="2" key="1">
    <citation type="submission" date="2021-06" db="EMBL/GenBank/DDBJ databases">
        <authorList>
            <person name="Kallberg Y."/>
            <person name="Tangrot J."/>
            <person name="Rosling A."/>
        </authorList>
    </citation>
    <scope>NUCLEOTIDE SEQUENCE</scope>
    <source>
        <strain evidence="2">87-6 pot B 2015</strain>
    </source>
</reference>
<feature type="non-terminal residue" evidence="2">
    <location>
        <position position="41"/>
    </location>
</feature>
<feature type="non-terminal residue" evidence="2">
    <location>
        <position position="1"/>
    </location>
</feature>
<feature type="compositionally biased region" description="Basic and acidic residues" evidence="1">
    <location>
        <begin position="1"/>
        <end position="15"/>
    </location>
</feature>
<evidence type="ECO:0000313" key="2">
    <source>
        <dbReference type="EMBL" id="CAG8738974.1"/>
    </source>
</evidence>
<evidence type="ECO:0000313" key="3">
    <source>
        <dbReference type="Proteomes" id="UP000789375"/>
    </source>
</evidence>
<dbReference type="EMBL" id="CAJVPP010019830">
    <property type="protein sequence ID" value="CAG8738974.1"/>
    <property type="molecule type" value="Genomic_DNA"/>
</dbReference>
<feature type="compositionally biased region" description="Basic residues" evidence="1">
    <location>
        <begin position="16"/>
        <end position="25"/>
    </location>
</feature>
<comment type="caution">
    <text evidence="2">The sequence shown here is derived from an EMBL/GenBank/DDBJ whole genome shotgun (WGS) entry which is preliminary data.</text>
</comment>
<organism evidence="2 3">
    <name type="scientific">Funneliformis mosseae</name>
    <name type="common">Endomycorrhizal fungus</name>
    <name type="synonym">Glomus mosseae</name>
    <dbReference type="NCBI Taxonomy" id="27381"/>
    <lineage>
        <taxon>Eukaryota</taxon>
        <taxon>Fungi</taxon>
        <taxon>Fungi incertae sedis</taxon>
        <taxon>Mucoromycota</taxon>
        <taxon>Glomeromycotina</taxon>
        <taxon>Glomeromycetes</taxon>
        <taxon>Glomerales</taxon>
        <taxon>Glomeraceae</taxon>
        <taxon>Funneliformis</taxon>
    </lineage>
</organism>
<evidence type="ECO:0000256" key="1">
    <source>
        <dbReference type="SAM" id="MobiDB-lite"/>
    </source>
</evidence>
<proteinExistence type="predicted"/>
<name>A0A9N9NK72_FUNMO</name>
<dbReference type="Proteomes" id="UP000789375">
    <property type="component" value="Unassembled WGS sequence"/>
</dbReference>
<accession>A0A9N9NK72</accession>
<keyword evidence="3" id="KW-1185">Reference proteome</keyword>
<sequence length="41" mass="4633">FIENQASRDRGDHNSRSRGRNCRGRSGRDKSSCSGLDHGYH</sequence>
<protein>
    <submittedName>
        <fullName evidence="2">12876_t:CDS:1</fullName>
    </submittedName>
</protein>
<dbReference type="AlphaFoldDB" id="A0A9N9NK72"/>
<feature type="region of interest" description="Disordered" evidence="1">
    <location>
        <begin position="1"/>
        <end position="41"/>
    </location>
</feature>